<gene>
    <name evidence="2" type="ORF">ANANG_G00201380</name>
</gene>
<evidence type="ECO:0000313" key="2">
    <source>
        <dbReference type="EMBL" id="KAG5839103.1"/>
    </source>
</evidence>
<sequence length="103" mass="11684">MRACMCVCVRMYMYMYACVHVCVRGKVRRLTPVRREGTLSALRHSSVIGRSVGEAQSLRCVTLLGLAGRLEITLSVLHHSSGIGWSFGTPLWVGFYFFLFIYF</sequence>
<dbReference type="Proteomes" id="UP001044222">
    <property type="component" value="Chromosome 11"/>
</dbReference>
<name>A0A9D3M1V7_ANGAN</name>
<dbReference type="EMBL" id="JAFIRN010000011">
    <property type="protein sequence ID" value="KAG5839103.1"/>
    <property type="molecule type" value="Genomic_DNA"/>
</dbReference>
<keyword evidence="1" id="KW-0472">Membrane</keyword>
<keyword evidence="1" id="KW-1133">Transmembrane helix</keyword>
<reference evidence="2" key="1">
    <citation type="submission" date="2021-01" db="EMBL/GenBank/DDBJ databases">
        <title>A chromosome-scale assembly of European eel, Anguilla anguilla.</title>
        <authorList>
            <person name="Henkel C."/>
            <person name="Jong-Raadsen S.A."/>
            <person name="Dufour S."/>
            <person name="Weltzien F.-A."/>
            <person name="Palstra A.P."/>
            <person name="Pelster B."/>
            <person name="Spaink H.P."/>
            <person name="Van Den Thillart G.E."/>
            <person name="Jansen H."/>
            <person name="Zahm M."/>
            <person name="Klopp C."/>
            <person name="Cedric C."/>
            <person name="Louis A."/>
            <person name="Berthelot C."/>
            <person name="Parey E."/>
            <person name="Roest Crollius H."/>
            <person name="Montfort J."/>
            <person name="Robinson-Rechavi M."/>
            <person name="Bucao C."/>
            <person name="Bouchez O."/>
            <person name="Gislard M."/>
            <person name="Lluch J."/>
            <person name="Milhes M."/>
            <person name="Lampietro C."/>
            <person name="Lopez Roques C."/>
            <person name="Donnadieu C."/>
            <person name="Braasch I."/>
            <person name="Desvignes T."/>
            <person name="Postlethwait J."/>
            <person name="Bobe J."/>
            <person name="Guiguen Y."/>
            <person name="Dirks R."/>
        </authorList>
    </citation>
    <scope>NUCLEOTIDE SEQUENCE</scope>
    <source>
        <strain evidence="2">Tag_6206</strain>
        <tissue evidence="2">Liver</tissue>
    </source>
</reference>
<organism evidence="2 3">
    <name type="scientific">Anguilla anguilla</name>
    <name type="common">European freshwater eel</name>
    <name type="synonym">Muraena anguilla</name>
    <dbReference type="NCBI Taxonomy" id="7936"/>
    <lineage>
        <taxon>Eukaryota</taxon>
        <taxon>Metazoa</taxon>
        <taxon>Chordata</taxon>
        <taxon>Craniata</taxon>
        <taxon>Vertebrata</taxon>
        <taxon>Euteleostomi</taxon>
        <taxon>Actinopterygii</taxon>
        <taxon>Neopterygii</taxon>
        <taxon>Teleostei</taxon>
        <taxon>Anguilliformes</taxon>
        <taxon>Anguillidae</taxon>
        <taxon>Anguilla</taxon>
    </lineage>
</organism>
<comment type="caution">
    <text evidence="2">The sequence shown here is derived from an EMBL/GenBank/DDBJ whole genome shotgun (WGS) entry which is preliminary data.</text>
</comment>
<accession>A0A9D3M1V7</accession>
<dbReference type="AlphaFoldDB" id="A0A9D3M1V7"/>
<protein>
    <submittedName>
        <fullName evidence="2">Uncharacterized protein</fullName>
    </submittedName>
</protein>
<evidence type="ECO:0000313" key="3">
    <source>
        <dbReference type="Proteomes" id="UP001044222"/>
    </source>
</evidence>
<keyword evidence="3" id="KW-1185">Reference proteome</keyword>
<feature type="transmembrane region" description="Helical" evidence="1">
    <location>
        <begin position="83"/>
        <end position="102"/>
    </location>
</feature>
<keyword evidence="1" id="KW-0812">Transmembrane</keyword>
<proteinExistence type="predicted"/>
<evidence type="ECO:0000256" key="1">
    <source>
        <dbReference type="SAM" id="Phobius"/>
    </source>
</evidence>